<dbReference type="FunFam" id="4.10.280.10:FF:000047">
    <property type="entry name" value="mesoderm posterior protein 1"/>
    <property type="match status" value="1"/>
</dbReference>
<gene>
    <name evidence="10" type="ORF">IRJ41_022432</name>
</gene>
<feature type="compositionally biased region" description="Polar residues" evidence="8">
    <location>
        <begin position="44"/>
        <end position="56"/>
    </location>
</feature>
<dbReference type="Gene3D" id="4.10.280.10">
    <property type="entry name" value="Helix-loop-helix DNA-binding domain"/>
    <property type="match status" value="1"/>
</dbReference>
<dbReference type="SUPFAM" id="SSF47459">
    <property type="entry name" value="HLH, helix-loop-helix DNA-binding domain"/>
    <property type="match status" value="1"/>
</dbReference>
<keyword evidence="2" id="KW-0217">Developmental protein</keyword>
<dbReference type="PANTHER" id="PTHR20937:SF18">
    <property type="entry name" value="BHLH TRANSCRIPTION FACTOR MESP-B-RELATED"/>
    <property type="match status" value="1"/>
</dbReference>
<feature type="compositionally biased region" description="Basic residues" evidence="8">
    <location>
        <begin position="78"/>
        <end position="89"/>
    </location>
</feature>
<dbReference type="CDD" id="cd18938">
    <property type="entry name" value="bHLH_TS_Mesp"/>
    <property type="match status" value="1"/>
</dbReference>
<evidence type="ECO:0000256" key="2">
    <source>
        <dbReference type="ARBA" id="ARBA00022473"/>
    </source>
</evidence>
<evidence type="ECO:0000313" key="11">
    <source>
        <dbReference type="Proteomes" id="UP001059041"/>
    </source>
</evidence>
<dbReference type="Proteomes" id="UP001059041">
    <property type="component" value="Linkage Group LG3"/>
</dbReference>
<dbReference type="GO" id="GO:0000978">
    <property type="term" value="F:RNA polymerase II cis-regulatory region sequence-specific DNA binding"/>
    <property type="evidence" value="ECO:0007669"/>
    <property type="project" value="TreeGrafter"/>
</dbReference>
<keyword evidence="11" id="KW-1185">Reference proteome</keyword>
<evidence type="ECO:0000259" key="9">
    <source>
        <dbReference type="PROSITE" id="PS50888"/>
    </source>
</evidence>
<evidence type="ECO:0000313" key="10">
    <source>
        <dbReference type="EMBL" id="KAI7812154.1"/>
    </source>
</evidence>
<dbReference type="GO" id="GO:0003007">
    <property type="term" value="P:heart morphogenesis"/>
    <property type="evidence" value="ECO:0007669"/>
    <property type="project" value="TreeGrafter"/>
</dbReference>
<dbReference type="InterPro" id="IPR011598">
    <property type="entry name" value="bHLH_dom"/>
</dbReference>
<dbReference type="InterPro" id="IPR040259">
    <property type="entry name" value="Mesogenin/MesP"/>
</dbReference>
<keyword evidence="4" id="KW-0805">Transcription regulation</keyword>
<dbReference type="AlphaFoldDB" id="A0A9W7X1N8"/>
<evidence type="ECO:0000256" key="1">
    <source>
        <dbReference type="ARBA" id="ARBA00004123"/>
    </source>
</evidence>
<organism evidence="10 11">
    <name type="scientific">Triplophysa rosa</name>
    <name type="common">Cave loach</name>
    <dbReference type="NCBI Taxonomy" id="992332"/>
    <lineage>
        <taxon>Eukaryota</taxon>
        <taxon>Metazoa</taxon>
        <taxon>Chordata</taxon>
        <taxon>Craniata</taxon>
        <taxon>Vertebrata</taxon>
        <taxon>Euteleostomi</taxon>
        <taxon>Actinopterygii</taxon>
        <taxon>Neopterygii</taxon>
        <taxon>Teleostei</taxon>
        <taxon>Ostariophysi</taxon>
        <taxon>Cypriniformes</taxon>
        <taxon>Nemacheilidae</taxon>
        <taxon>Triplophysa</taxon>
    </lineage>
</organism>
<dbReference type="SMART" id="SM00353">
    <property type="entry name" value="HLH"/>
    <property type="match status" value="1"/>
</dbReference>
<evidence type="ECO:0000256" key="6">
    <source>
        <dbReference type="ARBA" id="ARBA00023163"/>
    </source>
</evidence>
<evidence type="ECO:0000256" key="4">
    <source>
        <dbReference type="ARBA" id="ARBA00023015"/>
    </source>
</evidence>
<feature type="domain" description="BHLH" evidence="9">
    <location>
        <begin position="90"/>
        <end position="144"/>
    </location>
</feature>
<reference evidence="10" key="1">
    <citation type="submission" date="2021-02" db="EMBL/GenBank/DDBJ databases">
        <title>Comparative genomics reveals that relaxation of natural selection precedes convergent phenotypic evolution of cavefish.</title>
        <authorList>
            <person name="Peng Z."/>
        </authorList>
    </citation>
    <scope>NUCLEOTIDE SEQUENCE</scope>
    <source>
        <tissue evidence="10">Muscle</tissue>
    </source>
</reference>
<dbReference type="PROSITE" id="PS50888">
    <property type="entry name" value="BHLH"/>
    <property type="match status" value="1"/>
</dbReference>
<comment type="subcellular location">
    <subcellularLocation>
        <location evidence="1">Nucleus</location>
    </subcellularLocation>
</comment>
<dbReference type="GO" id="GO:0000981">
    <property type="term" value="F:DNA-binding transcription factor activity, RNA polymerase II-specific"/>
    <property type="evidence" value="ECO:0007669"/>
    <property type="project" value="TreeGrafter"/>
</dbReference>
<sequence length="273" mass="30892">MDISPPLLSYMTQNYWSCPSSDSEFYNISSPEAVSPISYMDFSPSAQPQNGSSPPHSQRPGGGKAPASLREEGGRSRVGTRRMRSKNPSKQRQSASEKEKLRMRDLTKALHHLRTYLPPTVAPVGQTLTKIETLRLTIRYISYLSAQLGLSEESLYQRKDMRTSRDQESPQNQTEGFCCYNSPPAYWGFRDELTTHQELHQSTFRPEHVSRKTEINLNQVCMNVETPAYDDSLNSSLESLLEYPSYANTALTYQAVKGSIPYPSKQIKPKMPL</sequence>
<keyword evidence="5" id="KW-0238">DNA-binding</keyword>
<dbReference type="PANTHER" id="PTHR20937">
    <property type="entry name" value="IP14615P"/>
    <property type="match status" value="1"/>
</dbReference>
<evidence type="ECO:0000256" key="8">
    <source>
        <dbReference type="SAM" id="MobiDB-lite"/>
    </source>
</evidence>
<evidence type="ECO:0000256" key="7">
    <source>
        <dbReference type="ARBA" id="ARBA00023242"/>
    </source>
</evidence>
<keyword evidence="6" id="KW-0804">Transcription</keyword>
<feature type="region of interest" description="Disordered" evidence="8">
    <location>
        <begin position="37"/>
        <end position="101"/>
    </location>
</feature>
<comment type="caution">
    <text evidence="10">The sequence shown here is derived from an EMBL/GenBank/DDBJ whole genome shotgun (WGS) entry which is preliminary data.</text>
</comment>
<dbReference type="GO" id="GO:0007219">
    <property type="term" value="P:Notch signaling pathway"/>
    <property type="evidence" value="ECO:0007669"/>
    <property type="project" value="UniProtKB-KW"/>
</dbReference>
<evidence type="ECO:0000256" key="3">
    <source>
        <dbReference type="ARBA" id="ARBA00022976"/>
    </source>
</evidence>
<dbReference type="GO" id="GO:0032525">
    <property type="term" value="P:somite rostral/caudal axis specification"/>
    <property type="evidence" value="ECO:0007669"/>
    <property type="project" value="TreeGrafter"/>
</dbReference>
<protein>
    <recommendedName>
        <fullName evidence="9">BHLH domain-containing protein</fullName>
    </recommendedName>
</protein>
<keyword evidence="7" id="KW-0539">Nucleus</keyword>
<dbReference type="EMBL" id="JAFHDT010000003">
    <property type="protein sequence ID" value="KAI7812154.1"/>
    <property type="molecule type" value="Genomic_DNA"/>
</dbReference>
<evidence type="ECO:0000256" key="5">
    <source>
        <dbReference type="ARBA" id="ARBA00023125"/>
    </source>
</evidence>
<dbReference type="InterPro" id="IPR036638">
    <property type="entry name" value="HLH_DNA-bd_sf"/>
</dbReference>
<dbReference type="GO" id="GO:0005634">
    <property type="term" value="C:nucleus"/>
    <property type="evidence" value="ECO:0007669"/>
    <property type="project" value="UniProtKB-SubCell"/>
</dbReference>
<dbReference type="Pfam" id="PF00010">
    <property type="entry name" value="HLH"/>
    <property type="match status" value="1"/>
</dbReference>
<dbReference type="GO" id="GO:0046983">
    <property type="term" value="F:protein dimerization activity"/>
    <property type="evidence" value="ECO:0007669"/>
    <property type="project" value="InterPro"/>
</dbReference>
<dbReference type="GO" id="GO:0001707">
    <property type="term" value="P:mesoderm formation"/>
    <property type="evidence" value="ECO:0007669"/>
    <property type="project" value="TreeGrafter"/>
</dbReference>
<proteinExistence type="predicted"/>
<accession>A0A9W7X1N8</accession>
<name>A0A9W7X1N8_TRIRA</name>
<keyword evidence="3" id="KW-0914">Notch signaling pathway</keyword>